<organism evidence="2">
    <name type="scientific">Candidatus Methanogaster sp. ANME-2c ERB4</name>
    <dbReference type="NCBI Taxonomy" id="2759911"/>
    <lineage>
        <taxon>Archaea</taxon>
        <taxon>Methanobacteriati</taxon>
        <taxon>Methanobacteriota</taxon>
        <taxon>Stenosarchaea group</taxon>
        <taxon>Methanomicrobia</taxon>
        <taxon>Methanosarcinales</taxon>
        <taxon>ANME-2 cluster</taxon>
        <taxon>Candidatus Methanogasteraceae</taxon>
        <taxon>Candidatus Methanogaster</taxon>
    </lineage>
</organism>
<evidence type="ECO:0000313" key="2">
    <source>
        <dbReference type="EMBL" id="QNO48943.1"/>
    </source>
</evidence>
<dbReference type="AlphaFoldDB" id="A0A7G9YLQ9"/>
<sequence length="67" mass="7785">MAMVLATTMSLAILADVAIYVLCLQNYFDHFTDVALICRNIDRYFLYIAYRFYFTNILGYKQVSIIG</sequence>
<evidence type="ECO:0000313" key="1">
    <source>
        <dbReference type="EMBL" id="QNO48550.1"/>
    </source>
</evidence>
<accession>A0A7G9YLQ9</accession>
<reference evidence="2" key="1">
    <citation type="submission" date="2020-06" db="EMBL/GenBank/DDBJ databases">
        <title>Unique genomic features of the anaerobic methanotrophic archaea.</title>
        <authorList>
            <person name="Chadwick G.L."/>
            <person name="Skennerton C.T."/>
            <person name="Laso-Perez R."/>
            <person name="Leu A.O."/>
            <person name="Speth D.R."/>
            <person name="Yu H."/>
            <person name="Morgan-Lang C."/>
            <person name="Hatzenpichler R."/>
            <person name="Goudeau D."/>
            <person name="Malmstrom R."/>
            <person name="Brazelton W.J."/>
            <person name="Woyke T."/>
            <person name="Hallam S.J."/>
            <person name="Tyson G.W."/>
            <person name="Wegener G."/>
            <person name="Boetius A."/>
            <person name="Orphan V."/>
        </authorList>
    </citation>
    <scope>NUCLEOTIDE SEQUENCE</scope>
</reference>
<gene>
    <name evidence="1" type="ORF">JAJEHNPH_00009</name>
    <name evidence="2" type="ORF">OEPDFBKK_00019</name>
</gene>
<dbReference type="EMBL" id="MT631367">
    <property type="protein sequence ID" value="QNO48943.1"/>
    <property type="molecule type" value="Genomic_DNA"/>
</dbReference>
<protein>
    <submittedName>
        <fullName evidence="2">Uncharacterized protein</fullName>
    </submittedName>
</protein>
<proteinExistence type="predicted"/>
<name>A0A7G9YLQ9_9EURY</name>
<dbReference type="EMBL" id="MT631354">
    <property type="protein sequence ID" value="QNO48550.1"/>
    <property type="molecule type" value="Genomic_DNA"/>
</dbReference>